<evidence type="ECO:0000256" key="3">
    <source>
        <dbReference type="ARBA" id="ARBA00022989"/>
    </source>
</evidence>
<evidence type="ECO:0000313" key="8">
    <source>
        <dbReference type="EMBL" id="NMN99788.1"/>
    </source>
</evidence>
<keyword evidence="2 6" id="KW-0812">Transmembrane</keyword>
<feature type="transmembrane region" description="Helical" evidence="6">
    <location>
        <begin position="290"/>
        <end position="314"/>
    </location>
</feature>
<comment type="subcellular location">
    <subcellularLocation>
        <location evidence="1">Cell membrane</location>
        <topology evidence="1">Multi-pass membrane protein</topology>
    </subcellularLocation>
</comment>
<keyword evidence="4 6" id="KW-0472">Membrane</keyword>
<evidence type="ECO:0000256" key="1">
    <source>
        <dbReference type="ARBA" id="ARBA00004651"/>
    </source>
</evidence>
<dbReference type="AlphaFoldDB" id="A0A848KP72"/>
<dbReference type="EMBL" id="JABBNB010000001">
    <property type="protein sequence ID" value="NMN99788.1"/>
    <property type="molecule type" value="Genomic_DNA"/>
</dbReference>
<feature type="transmembrane region" description="Helical" evidence="6">
    <location>
        <begin position="464"/>
        <end position="488"/>
    </location>
</feature>
<evidence type="ECO:0000259" key="7">
    <source>
        <dbReference type="PROSITE" id="PS50850"/>
    </source>
</evidence>
<protein>
    <submittedName>
        <fullName evidence="8">MFS transporter</fullName>
    </submittedName>
</protein>
<dbReference type="PROSITE" id="PS50850">
    <property type="entry name" value="MFS"/>
    <property type="match status" value="1"/>
</dbReference>
<accession>A0A848KP72</accession>
<evidence type="ECO:0000256" key="4">
    <source>
        <dbReference type="ARBA" id="ARBA00023136"/>
    </source>
</evidence>
<feature type="domain" description="Major facilitator superfamily (MFS) profile" evidence="7">
    <location>
        <begin position="11"/>
        <end position="491"/>
    </location>
</feature>
<dbReference type="RefSeq" id="WP_170192285.1">
    <property type="nucleotide sequence ID" value="NZ_JABBNB010000001.1"/>
</dbReference>
<comment type="caution">
    <text evidence="8">The sequence shown here is derived from an EMBL/GenBank/DDBJ whole genome shotgun (WGS) entry which is preliminary data.</text>
</comment>
<organism evidence="8 9">
    <name type="scientific">Gordonia asplenii</name>
    <dbReference type="NCBI Taxonomy" id="2725283"/>
    <lineage>
        <taxon>Bacteria</taxon>
        <taxon>Bacillati</taxon>
        <taxon>Actinomycetota</taxon>
        <taxon>Actinomycetes</taxon>
        <taxon>Mycobacteriales</taxon>
        <taxon>Gordoniaceae</taxon>
        <taxon>Gordonia</taxon>
    </lineage>
</organism>
<feature type="region of interest" description="Disordered" evidence="5">
    <location>
        <begin position="493"/>
        <end position="523"/>
    </location>
</feature>
<evidence type="ECO:0000256" key="5">
    <source>
        <dbReference type="SAM" id="MobiDB-lite"/>
    </source>
</evidence>
<sequence length="523" mass="53169">MPRLSRSPWLALSVLAFAMLIVGLDTMVLTVALPTLARDLDASTTELQWITTCYPLVLGAFMIPLGAVGDRFGRGRLLAISLVGFGAASALCAFAGSPGLLIVGRVALGLCAAAAMPMSMAVLPDLFADPADRTKALGVWMASSAAGMPLGPILGGVLLQHFWWGSVFLINVPIAALAAVAVWYLIPNSKARGSARFDLIGVVGSVAGFGLLVAAFTQAGESGWASTQFIVLIAVAAVVTAAFVVYELTTAHPLVNLHLFVRRGFLAGTVLASTTMILLASATFQLAQAFAVAFDADALGVGLRLLPIIGGLILGTRLTDVAVDRFGGRATAMVAVGLLAASSALQGLRPDGGTAVYVIIAALLGLGLGIILPLAMTLALNDLDAADAGSGSALLQSIRQISAALGVAVFGSIVAAVYSARLDDAALPAPLRAGTSDNVVATTAQLRQIAPGSVHSVVDAYQHALGVAGLIGVGFTAVLLTLCVLIPAQCNGDPQQRGTDDAARTAGSAEGSDDAGRRSTRTP</sequence>
<dbReference type="InterPro" id="IPR036259">
    <property type="entry name" value="MFS_trans_sf"/>
</dbReference>
<feature type="transmembrane region" description="Helical" evidence="6">
    <location>
        <begin position="47"/>
        <end position="65"/>
    </location>
</feature>
<evidence type="ECO:0000256" key="2">
    <source>
        <dbReference type="ARBA" id="ARBA00022692"/>
    </source>
</evidence>
<feature type="transmembrane region" description="Helical" evidence="6">
    <location>
        <begin position="136"/>
        <end position="155"/>
    </location>
</feature>
<dbReference type="Proteomes" id="UP000550729">
    <property type="component" value="Unassembled WGS sequence"/>
</dbReference>
<feature type="transmembrane region" description="Helical" evidence="6">
    <location>
        <begin position="102"/>
        <end position="124"/>
    </location>
</feature>
<dbReference type="PANTHER" id="PTHR42718">
    <property type="entry name" value="MAJOR FACILITATOR SUPERFAMILY MULTIDRUG TRANSPORTER MFSC"/>
    <property type="match status" value="1"/>
</dbReference>
<dbReference type="PANTHER" id="PTHR42718:SF42">
    <property type="entry name" value="EXPORT PROTEIN"/>
    <property type="match status" value="1"/>
</dbReference>
<dbReference type="Pfam" id="PF07690">
    <property type="entry name" value="MFS_1"/>
    <property type="match status" value="1"/>
</dbReference>
<proteinExistence type="predicted"/>
<dbReference type="Gene3D" id="1.20.1250.20">
    <property type="entry name" value="MFS general substrate transporter like domains"/>
    <property type="match status" value="2"/>
</dbReference>
<dbReference type="GO" id="GO:0022857">
    <property type="term" value="F:transmembrane transporter activity"/>
    <property type="evidence" value="ECO:0007669"/>
    <property type="project" value="InterPro"/>
</dbReference>
<dbReference type="InterPro" id="IPR011701">
    <property type="entry name" value="MFS"/>
</dbReference>
<dbReference type="GO" id="GO:0005886">
    <property type="term" value="C:plasma membrane"/>
    <property type="evidence" value="ECO:0007669"/>
    <property type="project" value="UniProtKB-SubCell"/>
</dbReference>
<feature type="transmembrane region" description="Helical" evidence="6">
    <location>
        <begin position="326"/>
        <end position="348"/>
    </location>
</feature>
<evidence type="ECO:0000256" key="6">
    <source>
        <dbReference type="SAM" id="Phobius"/>
    </source>
</evidence>
<gene>
    <name evidence="8" type="ORF">HH308_00985</name>
</gene>
<reference evidence="8 9" key="1">
    <citation type="submission" date="2020-04" db="EMBL/GenBank/DDBJ databases">
        <title>Gordonia sp. nov. TBRC 11910.</title>
        <authorList>
            <person name="Suriyachadkun C."/>
        </authorList>
    </citation>
    <scope>NUCLEOTIDE SEQUENCE [LARGE SCALE GENOMIC DNA]</scope>
    <source>
        <strain evidence="8 9">TBRC 11910</strain>
    </source>
</reference>
<feature type="transmembrane region" description="Helical" evidence="6">
    <location>
        <begin position="197"/>
        <end position="217"/>
    </location>
</feature>
<feature type="transmembrane region" description="Helical" evidence="6">
    <location>
        <begin position="354"/>
        <end position="380"/>
    </location>
</feature>
<feature type="transmembrane region" description="Helical" evidence="6">
    <location>
        <begin position="401"/>
        <end position="420"/>
    </location>
</feature>
<dbReference type="CDD" id="cd17321">
    <property type="entry name" value="MFS_MMR_MDR_like"/>
    <property type="match status" value="1"/>
</dbReference>
<evidence type="ECO:0000313" key="9">
    <source>
        <dbReference type="Proteomes" id="UP000550729"/>
    </source>
</evidence>
<dbReference type="InterPro" id="IPR020846">
    <property type="entry name" value="MFS_dom"/>
</dbReference>
<feature type="transmembrane region" description="Helical" evidence="6">
    <location>
        <begin position="260"/>
        <end position="284"/>
    </location>
</feature>
<dbReference type="SUPFAM" id="SSF103473">
    <property type="entry name" value="MFS general substrate transporter"/>
    <property type="match status" value="1"/>
</dbReference>
<keyword evidence="9" id="KW-1185">Reference proteome</keyword>
<keyword evidence="3 6" id="KW-1133">Transmembrane helix</keyword>
<name>A0A848KP72_9ACTN</name>
<feature type="transmembrane region" description="Helical" evidence="6">
    <location>
        <begin position="229"/>
        <end position="248"/>
    </location>
</feature>
<feature type="transmembrane region" description="Helical" evidence="6">
    <location>
        <begin position="77"/>
        <end position="96"/>
    </location>
</feature>
<feature type="transmembrane region" description="Helical" evidence="6">
    <location>
        <begin position="161"/>
        <end position="185"/>
    </location>
</feature>